<dbReference type="Pfam" id="PF04547">
    <property type="entry name" value="Anoctamin"/>
    <property type="match status" value="1"/>
</dbReference>
<gene>
    <name evidence="9" type="primary">LOC100198118</name>
</gene>
<feature type="transmembrane region" description="Helical" evidence="6">
    <location>
        <begin position="398"/>
        <end position="417"/>
    </location>
</feature>
<feature type="transmembrane region" description="Helical" evidence="6">
    <location>
        <begin position="293"/>
        <end position="317"/>
    </location>
</feature>
<dbReference type="GeneID" id="100198118"/>
<evidence type="ECO:0000256" key="2">
    <source>
        <dbReference type="ARBA" id="ARBA00009671"/>
    </source>
</evidence>
<feature type="transmembrane region" description="Helical" evidence="6">
    <location>
        <begin position="184"/>
        <end position="210"/>
    </location>
</feature>
<dbReference type="PANTHER" id="PTHR12308:SF73">
    <property type="entry name" value="ANOCTAMIN"/>
    <property type="match status" value="1"/>
</dbReference>
<sequence>MEGDFNSPTYLIKIAETCPEKSLSYLKDSLISSNLTVIDEKISGNRILSVQCSFSNLCIQAENLELLKDVNSPEKVREFNQKDLLSFKFDSKQTFFTSAEQLFLLENILHNVKFSKAEFLKNGLKNFGASDSILTGCLHSNPCIIESYTPMHQQDELKKLWGKVLKNPFIIPVNDLRDYYGEEVAYYFAWMSFLTWSLIPIAITGIFIFLHQPNESADDSHYLPFYALGMALWTIIYTKLWKRNEYVLALLWKTTDVEKVDMVRPEFFGVTRQSPITGINEKYFPAWKRRFRYLLSFLISIPFLLLGIGAMIISLNLNGYISDDNSPIHIHELGHYADPGNIFANDNKYYGWLIPTIAHSIVINILNKLYRTVASYCTNFENHKTEQQHNDSLIAKRLLFELFDCYLPLFYIAFYQLDIVSLKRELIGLFWGDEIRRLVTESIIPYVLEKITARRRLAKSALIKKNEDIKFNDSEILENLELDEYEPFDDYIEMVTQYGYVTLFASAFPLCSIITVLFLFIEARSDMFKIMFLCRRPHVRRARNIGVWYKVLTLMTLVSMLTNCFLFGFASEQLAEWVPDMYETRDDGDRWIKLGSGRYIVGLVFVAEHILILCLVLSHYLISDVPIAVKNELARREYVKKQEFKSLKERKKSLE</sequence>
<proteinExistence type="inferred from homology"/>
<comment type="similarity">
    <text evidence="2 6">Belongs to the anoctamin family.</text>
</comment>
<reference evidence="9" key="1">
    <citation type="submission" date="2025-08" db="UniProtKB">
        <authorList>
            <consortium name="RefSeq"/>
        </authorList>
    </citation>
    <scope>IDENTIFICATION</scope>
</reference>
<feature type="transmembrane region" description="Helical" evidence="6">
    <location>
        <begin position="599"/>
        <end position="622"/>
    </location>
</feature>
<dbReference type="InterPro" id="IPR049452">
    <property type="entry name" value="Anoctamin_TM"/>
</dbReference>
<evidence type="ECO:0000256" key="5">
    <source>
        <dbReference type="ARBA" id="ARBA00023136"/>
    </source>
</evidence>
<feature type="transmembrane region" description="Helical" evidence="6">
    <location>
        <begin position="222"/>
        <end position="241"/>
    </location>
</feature>
<name>A0ABM4BR46_HYDVU</name>
<protein>
    <recommendedName>
        <fullName evidence="6">Anoctamin</fullName>
    </recommendedName>
</protein>
<evidence type="ECO:0000256" key="1">
    <source>
        <dbReference type="ARBA" id="ARBA00004141"/>
    </source>
</evidence>
<dbReference type="PANTHER" id="PTHR12308">
    <property type="entry name" value="ANOCTAMIN"/>
    <property type="match status" value="1"/>
</dbReference>
<keyword evidence="5 6" id="KW-0472">Membrane</keyword>
<dbReference type="Proteomes" id="UP001652625">
    <property type="component" value="Chromosome 04"/>
</dbReference>
<evidence type="ECO:0000256" key="3">
    <source>
        <dbReference type="ARBA" id="ARBA00022692"/>
    </source>
</evidence>
<keyword evidence="4 6" id="KW-1133">Transmembrane helix</keyword>
<evidence type="ECO:0000259" key="7">
    <source>
        <dbReference type="Pfam" id="PF04547"/>
    </source>
</evidence>
<keyword evidence="3 6" id="KW-0812">Transmembrane</keyword>
<feature type="transmembrane region" description="Helical" evidence="6">
    <location>
        <begin position="349"/>
        <end position="366"/>
    </location>
</feature>
<organism evidence="8 9">
    <name type="scientific">Hydra vulgaris</name>
    <name type="common">Hydra</name>
    <name type="synonym">Hydra attenuata</name>
    <dbReference type="NCBI Taxonomy" id="6087"/>
    <lineage>
        <taxon>Eukaryota</taxon>
        <taxon>Metazoa</taxon>
        <taxon>Cnidaria</taxon>
        <taxon>Hydrozoa</taxon>
        <taxon>Hydroidolina</taxon>
        <taxon>Anthoathecata</taxon>
        <taxon>Aplanulata</taxon>
        <taxon>Hydridae</taxon>
        <taxon>Hydra</taxon>
    </lineage>
</organism>
<dbReference type="InterPro" id="IPR007632">
    <property type="entry name" value="Anoctamin"/>
</dbReference>
<feature type="transmembrane region" description="Helical" evidence="6">
    <location>
        <begin position="498"/>
        <end position="521"/>
    </location>
</feature>
<evidence type="ECO:0000256" key="4">
    <source>
        <dbReference type="ARBA" id="ARBA00022989"/>
    </source>
</evidence>
<feature type="transmembrane region" description="Helical" evidence="6">
    <location>
        <begin position="547"/>
        <end position="570"/>
    </location>
</feature>
<evidence type="ECO:0000256" key="6">
    <source>
        <dbReference type="RuleBase" id="RU280814"/>
    </source>
</evidence>
<feature type="domain" description="Anoctamin transmembrane" evidence="7">
    <location>
        <begin position="176"/>
        <end position="636"/>
    </location>
</feature>
<dbReference type="RefSeq" id="XP_065651626.1">
    <property type="nucleotide sequence ID" value="XM_065795554.1"/>
</dbReference>
<evidence type="ECO:0000313" key="8">
    <source>
        <dbReference type="Proteomes" id="UP001652625"/>
    </source>
</evidence>
<accession>A0ABM4BR46</accession>
<comment type="subcellular location">
    <subcellularLocation>
        <location evidence="1 6">Membrane</location>
        <topology evidence="1 6">Multi-pass membrane protein</topology>
    </subcellularLocation>
</comment>
<evidence type="ECO:0000313" key="9">
    <source>
        <dbReference type="RefSeq" id="XP_065651626.1"/>
    </source>
</evidence>
<keyword evidence="8" id="KW-1185">Reference proteome</keyword>